<reference evidence="2" key="1">
    <citation type="submission" date="2017-09" db="EMBL/GenBank/DDBJ databases">
        <title>Depth-based differentiation of microbial function through sediment-hosted aquifers and enrichment of novel symbionts in the deep terrestrial subsurface.</title>
        <authorList>
            <person name="Probst A.J."/>
            <person name="Ladd B."/>
            <person name="Jarett J.K."/>
            <person name="Geller-Mcgrath D.E."/>
            <person name="Sieber C.M.K."/>
            <person name="Emerson J.B."/>
            <person name="Anantharaman K."/>
            <person name="Thomas B.C."/>
            <person name="Malmstrom R."/>
            <person name="Stieglmeier M."/>
            <person name="Klingl A."/>
            <person name="Woyke T."/>
            <person name="Ryan C.M."/>
            <person name="Banfield J.F."/>
        </authorList>
    </citation>
    <scope>NUCLEOTIDE SEQUENCE [LARGE SCALE GENOMIC DNA]</scope>
</reference>
<proteinExistence type="predicted"/>
<protein>
    <submittedName>
        <fullName evidence="1">Uncharacterized protein</fullName>
    </submittedName>
</protein>
<gene>
    <name evidence="1" type="ORF">COW49_03370</name>
</gene>
<accession>A0A2M7FBD4</accession>
<dbReference type="Proteomes" id="UP000228497">
    <property type="component" value="Unassembled WGS sequence"/>
</dbReference>
<evidence type="ECO:0000313" key="2">
    <source>
        <dbReference type="Proteomes" id="UP000228497"/>
    </source>
</evidence>
<organism evidence="1 2">
    <name type="scientific">Candidatus Kaiserbacteria bacterium CG17_big_fil_post_rev_8_21_14_2_50_51_7</name>
    <dbReference type="NCBI Taxonomy" id="1974613"/>
    <lineage>
        <taxon>Bacteria</taxon>
        <taxon>Candidatus Kaiseribacteriota</taxon>
    </lineage>
</organism>
<dbReference type="AlphaFoldDB" id="A0A2M7FBD4"/>
<comment type="caution">
    <text evidence="1">The sequence shown here is derived from an EMBL/GenBank/DDBJ whole genome shotgun (WGS) entry which is preliminary data.</text>
</comment>
<dbReference type="EMBL" id="PFFD01000153">
    <property type="protein sequence ID" value="PIV86792.1"/>
    <property type="molecule type" value="Genomic_DNA"/>
</dbReference>
<evidence type="ECO:0000313" key="1">
    <source>
        <dbReference type="EMBL" id="PIV86792.1"/>
    </source>
</evidence>
<name>A0A2M7FBD4_9BACT</name>
<sequence length="79" mass="8980">MCDCIERVNNQLEKSGKNTVLDIPVLWTRDGAKIDLSNNRVRIATIKRDASKHQKAIPVTGVYCPFCGKEYEVKEKTNE</sequence>